<evidence type="ECO:0000256" key="3">
    <source>
        <dbReference type="ARBA" id="ARBA00022475"/>
    </source>
</evidence>
<comment type="caution">
    <text evidence="9">The sequence shown here is derived from an EMBL/GenBank/DDBJ whole genome shotgun (WGS) entry which is preliminary data.</text>
</comment>
<dbReference type="AlphaFoldDB" id="X1V1I7"/>
<protein>
    <recommendedName>
        <fullName evidence="8">ABC transmembrane type-1 domain-containing protein</fullName>
    </recommendedName>
</protein>
<dbReference type="EMBL" id="BARW01030446">
    <property type="protein sequence ID" value="GAJ06016.1"/>
    <property type="molecule type" value="Genomic_DNA"/>
</dbReference>
<dbReference type="InterPro" id="IPR000515">
    <property type="entry name" value="MetI-like"/>
</dbReference>
<evidence type="ECO:0000256" key="4">
    <source>
        <dbReference type="ARBA" id="ARBA00022692"/>
    </source>
</evidence>
<dbReference type="SUPFAM" id="SSF161098">
    <property type="entry name" value="MetI-like"/>
    <property type="match status" value="1"/>
</dbReference>
<sequence>FFFQNSVIVTVASVLLSIALGVPAAYGLSRFSLSNKKVIMFFVLSVRFVPYIVFGLPLFLIMANLGLVGTRGGVIFVYILINLPIIIWLMKTFFDDIPTDIDEAAAVDGATRFQTFRMVILPCAGAGIACVTILSFIFAWNEYLFALILSGRNAQTLTVGLTRFLGGMETGVRWGLLSAWSVAVTMPVVAIALLVHKYLREGFTRQSW</sequence>
<dbReference type="InterPro" id="IPR050901">
    <property type="entry name" value="BP-dep_ABC_trans_perm"/>
</dbReference>
<evidence type="ECO:0000256" key="7">
    <source>
        <dbReference type="SAM" id="Phobius"/>
    </source>
</evidence>
<dbReference type="Pfam" id="PF00528">
    <property type="entry name" value="BPD_transp_1"/>
    <property type="match status" value="1"/>
</dbReference>
<dbReference type="Gene3D" id="1.10.3720.10">
    <property type="entry name" value="MetI-like"/>
    <property type="match status" value="1"/>
</dbReference>
<dbReference type="GO" id="GO:0005886">
    <property type="term" value="C:plasma membrane"/>
    <property type="evidence" value="ECO:0007669"/>
    <property type="project" value="UniProtKB-SubCell"/>
</dbReference>
<feature type="transmembrane region" description="Helical" evidence="7">
    <location>
        <begin position="38"/>
        <end position="63"/>
    </location>
</feature>
<organism evidence="9">
    <name type="scientific">marine sediment metagenome</name>
    <dbReference type="NCBI Taxonomy" id="412755"/>
    <lineage>
        <taxon>unclassified sequences</taxon>
        <taxon>metagenomes</taxon>
        <taxon>ecological metagenomes</taxon>
    </lineage>
</organism>
<feature type="transmembrane region" description="Helical" evidence="7">
    <location>
        <begin position="174"/>
        <end position="195"/>
    </location>
</feature>
<accession>X1V1I7</accession>
<proteinExistence type="predicted"/>
<name>X1V1I7_9ZZZZ</name>
<evidence type="ECO:0000256" key="6">
    <source>
        <dbReference type="ARBA" id="ARBA00023136"/>
    </source>
</evidence>
<keyword evidence="4 7" id="KW-0812">Transmembrane</keyword>
<dbReference type="GO" id="GO:0055085">
    <property type="term" value="P:transmembrane transport"/>
    <property type="evidence" value="ECO:0007669"/>
    <property type="project" value="InterPro"/>
</dbReference>
<dbReference type="CDD" id="cd06261">
    <property type="entry name" value="TM_PBP2"/>
    <property type="match status" value="1"/>
</dbReference>
<feature type="non-terminal residue" evidence="9">
    <location>
        <position position="1"/>
    </location>
</feature>
<evidence type="ECO:0000256" key="2">
    <source>
        <dbReference type="ARBA" id="ARBA00022448"/>
    </source>
</evidence>
<comment type="subcellular location">
    <subcellularLocation>
        <location evidence="1">Cell membrane</location>
        <topology evidence="1">Multi-pass membrane protein</topology>
    </subcellularLocation>
</comment>
<gene>
    <name evidence="9" type="ORF">S12H4_48674</name>
</gene>
<feature type="transmembrane region" description="Helical" evidence="7">
    <location>
        <begin position="75"/>
        <end position="94"/>
    </location>
</feature>
<feature type="transmembrane region" description="Helical" evidence="7">
    <location>
        <begin position="6"/>
        <end position="26"/>
    </location>
</feature>
<dbReference type="InterPro" id="IPR035906">
    <property type="entry name" value="MetI-like_sf"/>
</dbReference>
<keyword evidence="5 7" id="KW-1133">Transmembrane helix</keyword>
<evidence type="ECO:0000256" key="5">
    <source>
        <dbReference type="ARBA" id="ARBA00022989"/>
    </source>
</evidence>
<evidence type="ECO:0000259" key="8">
    <source>
        <dbReference type="PROSITE" id="PS50928"/>
    </source>
</evidence>
<reference evidence="9" key="1">
    <citation type="journal article" date="2014" name="Front. Microbiol.">
        <title>High frequency of phylogenetically diverse reductive dehalogenase-homologous genes in deep subseafloor sedimentary metagenomes.</title>
        <authorList>
            <person name="Kawai M."/>
            <person name="Futagami T."/>
            <person name="Toyoda A."/>
            <person name="Takaki Y."/>
            <person name="Nishi S."/>
            <person name="Hori S."/>
            <person name="Arai W."/>
            <person name="Tsubouchi T."/>
            <person name="Morono Y."/>
            <person name="Uchiyama I."/>
            <person name="Ito T."/>
            <person name="Fujiyama A."/>
            <person name="Inagaki F."/>
            <person name="Takami H."/>
        </authorList>
    </citation>
    <scope>NUCLEOTIDE SEQUENCE</scope>
    <source>
        <strain evidence="9">Expedition CK06-06</strain>
    </source>
</reference>
<dbReference type="PANTHER" id="PTHR32243:SF18">
    <property type="entry name" value="INNER MEMBRANE ABC TRANSPORTER PERMEASE PROTEIN YCJP"/>
    <property type="match status" value="1"/>
</dbReference>
<keyword evidence="6 7" id="KW-0472">Membrane</keyword>
<keyword evidence="2" id="KW-0813">Transport</keyword>
<dbReference type="PROSITE" id="PS50928">
    <property type="entry name" value="ABC_TM1"/>
    <property type="match status" value="1"/>
</dbReference>
<feature type="domain" description="ABC transmembrane type-1" evidence="8">
    <location>
        <begin position="3"/>
        <end position="195"/>
    </location>
</feature>
<feature type="transmembrane region" description="Helical" evidence="7">
    <location>
        <begin position="115"/>
        <end position="140"/>
    </location>
</feature>
<evidence type="ECO:0000256" key="1">
    <source>
        <dbReference type="ARBA" id="ARBA00004651"/>
    </source>
</evidence>
<keyword evidence="3" id="KW-1003">Cell membrane</keyword>
<evidence type="ECO:0000313" key="9">
    <source>
        <dbReference type="EMBL" id="GAJ06016.1"/>
    </source>
</evidence>
<dbReference type="PANTHER" id="PTHR32243">
    <property type="entry name" value="MALTOSE TRANSPORT SYSTEM PERMEASE-RELATED"/>
    <property type="match status" value="1"/>
</dbReference>